<keyword evidence="3" id="KW-1185">Reference proteome</keyword>
<evidence type="ECO:0000256" key="1">
    <source>
        <dbReference type="SAM" id="Phobius"/>
    </source>
</evidence>
<feature type="transmembrane region" description="Helical" evidence="1">
    <location>
        <begin position="62"/>
        <end position="80"/>
    </location>
</feature>
<keyword evidence="1" id="KW-1133">Transmembrane helix</keyword>
<organism evidence="2 3">
    <name type="scientific">Halobacillus andaensis</name>
    <dbReference type="NCBI Taxonomy" id="1176239"/>
    <lineage>
        <taxon>Bacteria</taxon>
        <taxon>Bacillati</taxon>
        <taxon>Bacillota</taxon>
        <taxon>Bacilli</taxon>
        <taxon>Bacillales</taxon>
        <taxon>Bacillaceae</taxon>
        <taxon>Halobacillus</taxon>
    </lineage>
</organism>
<keyword evidence="1" id="KW-0812">Transmembrane</keyword>
<protein>
    <submittedName>
        <fullName evidence="2">Uncharacterized protein</fullName>
    </submittedName>
</protein>
<reference evidence="2" key="2">
    <citation type="submission" date="2020-09" db="EMBL/GenBank/DDBJ databases">
        <authorList>
            <person name="Sun Q."/>
            <person name="Zhou Y."/>
        </authorList>
    </citation>
    <scope>NUCLEOTIDE SEQUENCE</scope>
    <source>
        <strain evidence="2">CGMCC 1.12153</strain>
    </source>
</reference>
<evidence type="ECO:0000313" key="2">
    <source>
        <dbReference type="EMBL" id="GGF26902.1"/>
    </source>
</evidence>
<dbReference type="EMBL" id="BMEL01000003">
    <property type="protein sequence ID" value="GGF26902.1"/>
    <property type="molecule type" value="Genomic_DNA"/>
</dbReference>
<feature type="transmembrane region" description="Helical" evidence="1">
    <location>
        <begin position="38"/>
        <end position="55"/>
    </location>
</feature>
<dbReference type="Proteomes" id="UP000660110">
    <property type="component" value="Unassembled WGS sequence"/>
</dbReference>
<sequence length="83" mass="9639">MKWKLRIPMMIFVFGLVSGVHQYIPGIIIFQDSYLLRSVQYIGTLAVIIYLLEVFKINEIKVHFSLGLLLILNGFLFDYVTTL</sequence>
<gene>
    <name evidence="2" type="ORF">GCM10010954_27440</name>
</gene>
<name>A0A917B751_HALAA</name>
<reference evidence="2" key="1">
    <citation type="journal article" date="2014" name="Int. J. Syst. Evol. Microbiol.">
        <title>Complete genome sequence of Corynebacterium casei LMG S-19264T (=DSM 44701T), isolated from a smear-ripened cheese.</title>
        <authorList>
            <consortium name="US DOE Joint Genome Institute (JGI-PGF)"/>
            <person name="Walter F."/>
            <person name="Albersmeier A."/>
            <person name="Kalinowski J."/>
            <person name="Ruckert C."/>
        </authorList>
    </citation>
    <scope>NUCLEOTIDE SEQUENCE</scope>
    <source>
        <strain evidence="2">CGMCC 1.12153</strain>
    </source>
</reference>
<dbReference type="AlphaFoldDB" id="A0A917B751"/>
<keyword evidence="1" id="KW-0472">Membrane</keyword>
<proteinExistence type="predicted"/>
<accession>A0A917B751</accession>
<evidence type="ECO:0000313" key="3">
    <source>
        <dbReference type="Proteomes" id="UP000660110"/>
    </source>
</evidence>
<comment type="caution">
    <text evidence="2">The sequence shown here is derived from an EMBL/GenBank/DDBJ whole genome shotgun (WGS) entry which is preliminary data.</text>
</comment>